<dbReference type="EMBL" id="LAZR01000306">
    <property type="protein sequence ID" value="KKN75624.1"/>
    <property type="molecule type" value="Genomic_DNA"/>
</dbReference>
<name>A0A0F9T8R8_9ZZZZ</name>
<reference evidence="2" key="1">
    <citation type="journal article" date="2015" name="Nature">
        <title>Complex archaea that bridge the gap between prokaryotes and eukaryotes.</title>
        <authorList>
            <person name="Spang A."/>
            <person name="Saw J.H."/>
            <person name="Jorgensen S.L."/>
            <person name="Zaremba-Niedzwiedzka K."/>
            <person name="Martijn J."/>
            <person name="Lind A.E."/>
            <person name="van Eijk R."/>
            <person name="Schleper C."/>
            <person name="Guy L."/>
            <person name="Ettema T.J."/>
        </authorList>
    </citation>
    <scope>NUCLEOTIDE SEQUENCE</scope>
</reference>
<organism evidence="2">
    <name type="scientific">marine sediment metagenome</name>
    <dbReference type="NCBI Taxonomy" id="412755"/>
    <lineage>
        <taxon>unclassified sequences</taxon>
        <taxon>metagenomes</taxon>
        <taxon>ecological metagenomes</taxon>
    </lineage>
</organism>
<sequence length="184" mass="20972">MSIRQLQPNEPIPKGEPRRYKNAAGYIRLRWSTKDGNYIEAYEHRVVTGAGPRMQVHHRNHDKSDNRLENLEILTSTAHGKTHRRINDSEIATMYASGLSIPAIHQRTGWDMGALSRSLKRSQTVVVQGERNRTRFDEATALAWYHNGMRVNRIAQWLGVGRGAVERMLKREGLPPFPVGAPKK</sequence>
<evidence type="ECO:0000259" key="1">
    <source>
        <dbReference type="Pfam" id="PF13392"/>
    </source>
</evidence>
<proteinExistence type="predicted"/>
<feature type="domain" description="HNH nuclease" evidence="1">
    <location>
        <begin position="53"/>
        <end position="80"/>
    </location>
</feature>
<evidence type="ECO:0000313" key="2">
    <source>
        <dbReference type="EMBL" id="KKN75624.1"/>
    </source>
</evidence>
<dbReference type="InterPro" id="IPR044925">
    <property type="entry name" value="His-Me_finger_sf"/>
</dbReference>
<gene>
    <name evidence="2" type="ORF">LCGC14_0378620</name>
</gene>
<accession>A0A0F9T8R8</accession>
<dbReference type="Gene3D" id="3.90.75.20">
    <property type="match status" value="1"/>
</dbReference>
<comment type="caution">
    <text evidence="2">The sequence shown here is derived from an EMBL/GenBank/DDBJ whole genome shotgun (WGS) entry which is preliminary data.</text>
</comment>
<dbReference type="Pfam" id="PF13392">
    <property type="entry name" value="HNH_3"/>
    <property type="match status" value="1"/>
</dbReference>
<dbReference type="SUPFAM" id="SSF54060">
    <property type="entry name" value="His-Me finger endonucleases"/>
    <property type="match status" value="1"/>
</dbReference>
<dbReference type="AlphaFoldDB" id="A0A0F9T8R8"/>
<protein>
    <recommendedName>
        <fullName evidence="1">HNH nuclease domain-containing protein</fullName>
    </recommendedName>
</protein>
<dbReference type="InterPro" id="IPR003615">
    <property type="entry name" value="HNH_nuc"/>
</dbReference>